<name>A0A3M7TVE2_9BACI</name>
<dbReference type="Pfam" id="PF00583">
    <property type="entry name" value="Acetyltransf_1"/>
    <property type="match status" value="1"/>
</dbReference>
<dbReference type="OrthoDB" id="9790652at2"/>
<protein>
    <submittedName>
        <fullName evidence="2">Putative beta-lysine N-acetyltransferase</fullName>
    </submittedName>
</protein>
<accession>A0A3M7TVE2</accession>
<dbReference type="InterPro" id="IPR022525">
    <property type="entry name" value="GNAT_AblB"/>
</dbReference>
<dbReference type="CDD" id="cd04301">
    <property type="entry name" value="NAT_SF"/>
    <property type="match status" value="1"/>
</dbReference>
<dbReference type="Proteomes" id="UP000278746">
    <property type="component" value="Unassembled WGS sequence"/>
</dbReference>
<proteinExistence type="predicted"/>
<evidence type="ECO:0000313" key="2">
    <source>
        <dbReference type="EMBL" id="RNA69231.1"/>
    </source>
</evidence>
<keyword evidence="3" id="KW-1185">Reference proteome</keyword>
<dbReference type="InterPro" id="IPR016181">
    <property type="entry name" value="Acyl_CoA_acyltransferase"/>
</dbReference>
<dbReference type="GO" id="GO:0008080">
    <property type="term" value="F:N-acetyltransferase activity"/>
    <property type="evidence" value="ECO:0007669"/>
    <property type="project" value="InterPro"/>
</dbReference>
<sequence>MMNNKWDFDDENDRLVAYLPSFTYNDSVKLKEDINNAVRGKRIVYTLSEHTGALKDLGFSVEAETSGFFEGEKAIILTQYDKEERKNSKTKTENEEVLNRVREDSKQISQPCLYPVGLVQDRDLKSLAALYKKVFPKYPTNIFDPEALKKAAESDYLFAAVKNGGEVIAAASAMKTGYRSAEITDCAVKPDYRGNQLLHYLVLDLEEECRKEGINHIFSITRARSTGMNMTVKRLGYQYEGTLINNCIITSGFEDMNVWSQALK</sequence>
<reference evidence="2 3" key="1">
    <citation type="submission" date="2018-10" db="EMBL/GenBank/DDBJ databases">
        <title>Bacillus Keqinensis sp. nov., a moderately halophilic bacterium isolated from a saline-alkaline lake.</title>
        <authorList>
            <person name="Wang H."/>
        </authorList>
    </citation>
    <scope>NUCLEOTIDE SEQUENCE [LARGE SCALE GENOMIC DNA]</scope>
    <source>
        <strain evidence="2 3">KQ-3</strain>
    </source>
</reference>
<dbReference type="PROSITE" id="PS51186">
    <property type="entry name" value="GNAT"/>
    <property type="match status" value="1"/>
</dbReference>
<keyword evidence="2" id="KW-0808">Transferase</keyword>
<dbReference type="AlphaFoldDB" id="A0A3M7TVE2"/>
<dbReference type="Gene3D" id="3.40.630.30">
    <property type="match status" value="1"/>
</dbReference>
<organism evidence="2 3">
    <name type="scientific">Alteribacter keqinensis</name>
    <dbReference type="NCBI Taxonomy" id="2483800"/>
    <lineage>
        <taxon>Bacteria</taxon>
        <taxon>Bacillati</taxon>
        <taxon>Bacillota</taxon>
        <taxon>Bacilli</taxon>
        <taxon>Bacillales</taxon>
        <taxon>Bacillaceae</taxon>
        <taxon>Alteribacter</taxon>
    </lineage>
</organism>
<gene>
    <name evidence="2" type="primary">ablB</name>
    <name evidence="2" type="ORF">EBO34_04590</name>
</gene>
<comment type="caution">
    <text evidence="2">The sequence shown here is derived from an EMBL/GenBank/DDBJ whole genome shotgun (WGS) entry which is preliminary data.</text>
</comment>
<feature type="domain" description="N-acetyltransferase" evidence="1">
    <location>
        <begin position="114"/>
        <end position="264"/>
    </location>
</feature>
<dbReference type="InterPro" id="IPR000182">
    <property type="entry name" value="GNAT_dom"/>
</dbReference>
<evidence type="ECO:0000259" key="1">
    <source>
        <dbReference type="PROSITE" id="PS51186"/>
    </source>
</evidence>
<evidence type="ECO:0000313" key="3">
    <source>
        <dbReference type="Proteomes" id="UP000278746"/>
    </source>
</evidence>
<dbReference type="NCBIfam" id="TIGR03827">
    <property type="entry name" value="GNAT_ablB"/>
    <property type="match status" value="1"/>
</dbReference>
<dbReference type="EMBL" id="RHIB01000001">
    <property type="protein sequence ID" value="RNA69231.1"/>
    <property type="molecule type" value="Genomic_DNA"/>
</dbReference>
<dbReference type="SUPFAM" id="SSF55729">
    <property type="entry name" value="Acyl-CoA N-acyltransferases (Nat)"/>
    <property type="match status" value="1"/>
</dbReference>